<dbReference type="PANTHER" id="PTHR37984:SF11">
    <property type="entry name" value="INTEGRASE CATALYTIC DOMAIN-CONTAINING PROTEIN"/>
    <property type="match status" value="1"/>
</dbReference>
<keyword evidence="3" id="KW-0489">Methyltransferase</keyword>
<dbReference type="InterPro" id="IPR056744">
    <property type="entry name" value="TRM5/TYW2-like_N"/>
</dbReference>
<feature type="compositionally biased region" description="Basic and acidic residues" evidence="8">
    <location>
        <begin position="655"/>
        <end position="664"/>
    </location>
</feature>
<dbReference type="PROSITE" id="PS51684">
    <property type="entry name" value="SAM_MT_TRM5_TYW2"/>
    <property type="match status" value="1"/>
</dbReference>
<sequence>AELLVKISGLEEVVDFTVVQDPGVTILGRATSEKFRVLRVGPAPETRINSIGSADKAKAMESSSPEANSANLPANLQLDNILKKHRALFQGVGCVKDVEVSIRLKDNAIPVCHPPSRVPIHLRDAAIKELDAQLSEGIIERVSEPSEWVARMVVVPKSTPNQVDQESRKFLTFSTPLDLNEAHAPLYGFHVGFRNSTACDVYSTQRPARIDSTLVFFDKHRHTELVVDASPIGLGAILLPDSVRRLIQAGCIRKQSPSGAAKITVVTDHKPLTVMLKPESRPPPRIERMALSIQDMQFSVIYRPGPFNPSDILSRQPERAPTSINIGEILDSNFIGSIAQAATPRGLSLQQVREATARDAILSTVLSSLRAGNWDLRDGSIRRLHAARHELTEASGVLLRDQRFPSGQLSSSWLTKDIKARPKHCADSTPKSGGPECPAEAKQLVAQCLECAATNHQAEVKGKPHCKPTELQLPESAWSTIGIDFLGPANGDISWSFVTSYGISHRRITPYHPEDNGITERINRSLNKLLRISCNAQGTDWRTTLQEWLAAYRSTPHTATGVAPADLMFGRPAPAKTVRNRDRQYKAAMKHYADATRSAAEHRIQAGDKVLRRKIQPSKTDTPFEIQPWTVTEVKGDSVILESTGGNNCMRHVSDVKRLPERPTGDGPDEPAIQKATRRPLQHRRRPQRLKRWKAEKKEFKQDKKLGNRSKQASAELGGGSEINPGLALPSAGDANPLGSKLILQTLPPPLAEAAAVDFEVPPPPTLLGPSPEAAVAAAACGGIRLVLSSGLIDSSAGSGAHCCMLHLLTACPASCLSCQLSILPAPACQSSHTSLAEVEQQRQRLPRGQSGRLGPKLVKELVTAGFQRADPLLRPVDQQPGDEVDGLRRSPRPENLLPGHAGDAINGLGWSTPVSPGNSGLPSNSSATTQPADQMSATEGLDAGLHGGDIEAGQLLHPLWLNHRATRLTNLAGVVGGPEDELGSPVVAAADVGHIRLAPLQVLGAAKVAQFEHTSLGVEQQILRLDVPVADAAAVQKGQRAEHLVGVELGVQQRDGLRVPAVVPAHPVHGVRHELQHQVQPIRIHILYKLLGPLRRGQGRTARYPDRLLTDADAPDQAGHFLDGHDLLVGNHGGLVDYAKTAIANGLHLKALPVPTAKLKSCIGTLKKLMPSFVKLASIVEGPDAGTKLALMDPKLLDRRQSLLNQAELAHLAEFGVNLGDNLQADQLETRTVAVTYEHYSLSAVLDRLLPPNTQLSSFSVVGHIAHFNLKEEVLPYGQLIGQVVISKLPNIRTVVNKRSQINNEYRNFELELLAGEPNYVTLHKEYGLEFELDFSKVYWNSRLSTEHHRVVEQLRPGDLVFDLCAGVGPFAVPALKLGATVFANDLNPTAHNYLEANLRRNLRKSQLISQPELVKAFNMDAREFVAGVLAPRYAEAVASGFEQQVVAIANLPGMAVDLLDCFVGCVKELLTPEGECVV</sequence>
<dbReference type="InterPro" id="IPR056743">
    <property type="entry name" value="TRM5-TYW2-like_MTfase"/>
</dbReference>
<protein>
    <submittedName>
        <fullName evidence="12">tRNA wybutosine-synthesizing protein 2 homolog</fullName>
    </submittedName>
</protein>
<evidence type="ECO:0000313" key="11">
    <source>
        <dbReference type="Proteomes" id="UP000095280"/>
    </source>
</evidence>
<evidence type="ECO:0000256" key="8">
    <source>
        <dbReference type="SAM" id="MobiDB-lite"/>
    </source>
</evidence>
<comment type="similarity">
    <text evidence="1">Belongs to the class I-like SAM-binding methyltransferase superfamily. TRM5/TYW2 family.</text>
</comment>
<evidence type="ECO:0000256" key="3">
    <source>
        <dbReference type="ARBA" id="ARBA00022603"/>
    </source>
</evidence>
<dbReference type="SUPFAM" id="SSF53098">
    <property type="entry name" value="Ribonuclease H-like"/>
    <property type="match status" value="1"/>
</dbReference>
<name>A0A1I8GT42_9PLAT</name>
<feature type="compositionally biased region" description="Basic and acidic residues" evidence="8">
    <location>
        <begin position="696"/>
        <end position="706"/>
    </location>
</feature>
<feature type="domain" description="Integrase catalytic" evidence="9">
    <location>
        <begin position="474"/>
        <end position="572"/>
    </location>
</feature>
<evidence type="ECO:0000256" key="4">
    <source>
        <dbReference type="ARBA" id="ARBA00022679"/>
    </source>
</evidence>
<dbReference type="Proteomes" id="UP000095280">
    <property type="component" value="Unplaced"/>
</dbReference>
<dbReference type="Gene3D" id="3.30.420.10">
    <property type="entry name" value="Ribonuclease H-like superfamily/Ribonuclease H"/>
    <property type="match status" value="1"/>
</dbReference>
<feature type="region of interest" description="Disordered" evidence="8">
    <location>
        <begin position="655"/>
        <end position="722"/>
    </location>
</feature>
<evidence type="ECO:0000256" key="1">
    <source>
        <dbReference type="ARBA" id="ARBA00009775"/>
    </source>
</evidence>
<dbReference type="InterPro" id="IPR050951">
    <property type="entry name" value="Retrovirus_Pol_polyprotein"/>
</dbReference>
<keyword evidence="2" id="KW-0963">Cytoplasm</keyword>
<keyword evidence="11" id="KW-1185">Reference proteome</keyword>
<dbReference type="PROSITE" id="PS50994">
    <property type="entry name" value="INTEGRASE"/>
    <property type="match status" value="1"/>
</dbReference>
<evidence type="ECO:0000256" key="7">
    <source>
        <dbReference type="ARBA" id="ARBA00047783"/>
    </source>
</evidence>
<dbReference type="InterPro" id="IPR001584">
    <property type="entry name" value="Integrase_cat-core"/>
</dbReference>
<dbReference type="FunFam" id="3.30.300.110:FF:000001">
    <property type="entry name" value="tRNA (guanine(37)-N1)-methyltransferase"/>
    <property type="match status" value="1"/>
</dbReference>
<feature type="compositionally biased region" description="Polar residues" evidence="8">
    <location>
        <begin position="928"/>
        <end position="938"/>
    </location>
</feature>
<keyword evidence="6" id="KW-0819">tRNA processing</keyword>
<evidence type="ECO:0000259" key="9">
    <source>
        <dbReference type="PROSITE" id="PS50994"/>
    </source>
</evidence>
<dbReference type="Pfam" id="PF25133">
    <property type="entry name" value="TYW2_N_2"/>
    <property type="match status" value="1"/>
</dbReference>
<dbReference type="Gene3D" id="3.10.10.10">
    <property type="entry name" value="HIV Type 1 Reverse Transcriptase, subunit A, domain 1"/>
    <property type="match status" value="1"/>
</dbReference>
<evidence type="ECO:0000259" key="10">
    <source>
        <dbReference type="PROSITE" id="PS51684"/>
    </source>
</evidence>
<dbReference type="InterPro" id="IPR029063">
    <property type="entry name" value="SAM-dependent_MTases_sf"/>
</dbReference>
<organism evidence="11 12">
    <name type="scientific">Macrostomum lignano</name>
    <dbReference type="NCBI Taxonomy" id="282301"/>
    <lineage>
        <taxon>Eukaryota</taxon>
        <taxon>Metazoa</taxon>
        <taxon>Spiralia</taxon>
        <taxon>Lophotrochozoa</taxon>
        <taxon>Platyhelminthes</taxon>
        <taxon>Rhabditophora</taxon>
        <taxon>Macrostomorpha</taxon>
        <taxon>Macrostomida</taxon>
        <taxon>Macrostomidae</taxon>
        <taxon>Macrostomum</taxon>
    </lineage>
</organism>
<dbReference type="PANTHER" id="PTHR37984">
    <property type="entry name" value="PROTEIN CBG26694"/>
    <property type="match status" value="1"/>
</dbReference>
<keyword evidence="4" id="KW-0808">Transferase</keyword>
<proteinExistence type="inferred from homology"/>
<dbReference type="InterPro" id="IPR043502">
    <property type="entry name" value="DNA/RNA_pol_sf"/>
</dbReference>
<comment type="catalytic activity">
    <reaction evidence="7">
        <text>guanosine(37) in tRNA + S-adenosyl-L-methionine = N(1)-methylguanosine(37) in tRNA + S-adenosyl-L-homocysteine + H(+)</text>
        <dbReference type="Rhea" id="RHEA:36899"/>
        <dbReference type="Rhea" id="RHEA-COMP:10145"/>
        <dbReference type="Rhea" id="RHEA-COMP:10147"/>
        <dbReference type="ChEBI" id="CHEBI:15378"/>
        <dbReference type="ChEBI" id="CHEBI:57856"/>
        <dbReference type="ChEBI" id="CHEBI:59789"/>
        <dbReference type="ChEBI" id="CHEBI:73542"/>
        <dbReference type="ChEBI" id="CHEBI:74269"/>
        <dbReference type="EC" id="2.1.1.228"/>
    </reaction>
</comment>
<reference evidence="12" key="1">
    <citation type="submission" date="2016-11" db="UniProtKB">
        <authorList>
            <consortium name="WormBaseParasite"/>
        </authorList>
    </citation>
    <scope>IDENTIFICATION</scope>
</reference>
<evidence type="ECO:0000256" key="2">
    <source>
        <dbReference type="ARBA" id="ARBA00022490"/>
    </source>
</evidence>
<dbReference type="InterPro" id="IPR012337">
    <property type="entry name" value="RNaseH-like_sf"/>
</dbReference>
<feature type="region of interest" description="Disordered" evidence="8">
    <location>
        <begin position="871"/>
        <end position="945"/>
    </location>
</feature>
<dbReference type="InterPro" id="IPR030382">
    <property type="entry name" value="MeTrfase_TRM5/TYW2"/>
</dbReference>
<keyword evidence="5" id="KW-0949">S-adenosyl-L-methionine</keyword>
<evidence type="ECO:0000256" key="5">
    <source>
        <dbReference type="ARBA" id="ARBA00022691"/>
    </source>
</evidence>
<feature type="compositionally biased region" description="Low complexity" evidence="8">
    <location>
        <begin position="916"/>
        <end position="927"/>
    </location>
</feature>
<feature type="compositionally biased region" description="Basic residues" evidence="8">
    <location>
        <begin position="676"/>
        <end position="695"/>
    </location>
</feature>
<dbReference type="GO" id="GO:0052906">
    <property type="term" value="F:tRNA (guanine(37)-N1)-methyltransferase activity"/>
    <property type="evidence" value="ECO:0007669"/>
    <property type="project" value="UniProtKB-EC"/>
</dbReference>
<evidence type="ECO:0000256" key="6">
    <source>
        <dbReference type="ARBA" id="ARBA00022694"/>
    </source>
</evidence>
<dbReference type="SUPFAM" id="SSF53335">
    <property type="entry name" value="S-adenosyl-L-methionine-dependent methyltransferases"/>
    <property type="match status" value="1"/>
</dbReference>
<evidence type="ECO:0000313" key="12">
    <source>
        <dbReference type="WBParaSite" id="maker-uti_cns_0003061-snap-gene-0.3-mRNA-1"/>
    </source>
</evidence>
<dbReference type="GO" id="GO:0003676">
    <property type="term" value="F:nucleic acid binding"/>
    <property type="evidence" value="ECO:0007669"/>
    <property type="project" value="InterPro"/>
</dbReference>
<dbReference type="Gene3D" id="3.40.50.150">
    <property type="entry name" value="Vaccinia Virus protein VP39"/>
    <property type="match status" value="1"/>
</dbReference>
<feature type="domain" description="SAM-dependent methyltransferase TRM5/TYW2-type" evidence="10">
    <location>
        <begin position="1260"/>
        <end position="1480"/>
    </location>
</feature>
<dbReference type="GO" id="GO:0070901">
    <property type="term" value="P:mitochondrial tRNA methylation"/>
    <property type="evidence" value="ECO:0007669"/>
    <property type="project" value="UniProtKB-ARBA"/>
</dbReference>
<dbReference type="SUPFAM" id="SSF56672">
    <property type="entry name" value="DNA/RNA polymerases"/>
    <property type="match status" value="1"/>
</dbReference>
<dbReference type="Pfam" id="PF02475">
    <property type="entry name" value="TRM5-TYW2_MTfase"/>
    <property type="match status" value="1"/>
</dbReference>
<dbReference type="GO" id="GO:0015074">
    <property type="term" value="P:DNA integration"/>
    <property type="evidence" value="ECO:0007669"/>
    <property type="project" value="InterPro"/>
</dbReference>
<dbReference type="GO" id="GO:0005739">
    <property type="term" value="C:mitochondrion"/>
    <property type="evidence" value="ECO:0007669"/>
    <property type="project" value="GOC"/>
</dbReference>
<dbReference type="WBParaSite" id="maker-uti_cns_0003061-snap-gene-0.3-mRNA-1">
    <property type="protein sequence ID" value="maker-uti_cns_0003061-snap-gene-0.3-mRNA-1"/>
    <property type="gene ID" value="maker-uti_cns_0003061-snap-gene-0.3"/>
</dbReference>
<accession>A0A1I8GT42</accession>
<dbReference type="InterPro" id="IPR036397">
    <property type="entry name" value="RNaseH_sf"/>
</dbReference>
<dbReference type="Gene3D" id="3.30.300.110">
    <property type="entry name" value="Met-10+ protein-like domains"/>
    <property type="match status" value="1"/>
</dbReference>